<dbReference type="Pfam" id="PF10442">
    <property type="entry name" value="FIST_C"/>
    <property type="match status" value="1"/>
</dbReference>
<name>A0A0P1G851_9RHOB</name>
<proteinExistence type="predicted"/>
<dbReference type="SMART" id="SM01204">
    <property type="entry name" value="FIST_C"/>
    <property type="match status" value="1"/>
</dbReference>
<feature type="domain" description="FIST C-domain" evidence="2">
    <location>
        <begin position="228"/>
        <end position="379"/>
    </location>
</feature>
<dbReference type="RefSeq" id="WP_058289586.1">
    <property type="nucleotide sequence ID" value="NZ_CYSD01000021.1"/>
</dbReference>
<evidence type="ECO:0008006" key="5">
    <source>
        <dbReference type="Google" id="ProtNLM"/>
    </source>
</evidence>
<dbReference type="InterPro" id="IPR019494">
    <property type="entry name" value="FIST_C"/>
</dbReference>
<feature type="domain" description="FIST" evidence="1">
    <location>
        <begin position="31"/>
        <end position="227"/>
    </location>
</feature>
<dbReference type="PANTHER" id="PTHR40252">
    <property type="entry name" value="BLR0328 PROTEIN"/>
    <property type="match status" value="1"/>
</dbReference>
<dbReference type="STRING" id="928856.SAMN04488049_107154"/>
<dbReference type="InterPro" id="IPR013702">
    <property type="entry name" value="FIST_domain_N"/>
</dbReference>
<accession>A0A0P1G851</accession>
<evidence type="ECO:0000313" key="3">
    <source>
        <dbReference type="EMBL" id="CUH77693.1"/>
    </source>
</evidence>
<sequence length="398" mass="42432">MRIEVLTSTAQTTIDAASQLREELAKASTRSPDFVALHASCKMDLAALRDGLGLTAETALHGATSCNGIISNDNSTLGQEHGAGLFAIWEDEGDFGSAARPLDDDPRARGHEAALAALEMADRPGEIPDLVWLSVTPGQEEHVLQGIRDAIGDEVPIIGGSAADNDISGEWAVFDRAQVLSDGVVVSMLFLEGYQSDAFQSGYSPSASSGFVTRAEGRRIYEIDHKPAAAMYQRWTQGRIPADVSGPDSRNILADSTLTPLARQVQRRDGQNDYLLVHPAAINPDQSIDVFAEVPEGEVLTLMEGTRSALVDRAGKVAAMSRNSLPKGRAEPKGALVVFCGGCMMAMGEEIDQVTDQIRSNLPDLPFLGVFTFGEQGHIPSGGNWHGNLMISCITFGA</sequence>
<protein>
    <recommendedName>
        <fullName evidence="5">FIST N domain protein</fullName>
    </recommendedName>
</protein>
<dbReference type="SMART" id="SM00897">
    <property type="entry name" value="FIST"/>
    <property type="match status" value="1"/>
</dbReference>
<dbReference type="PANTHER" id="PTHR40252:SF2">
    <property type="entry name" value="BLR0328 PROTEIN"/>
    <property type="match status" value="1"/>
</dbReference>
<dbReference type="AlphaFoldDB" id="A0A0P1G851"/>
<dbReference type="Proteomes" id="UP000052022">
    <property type="component" value="Unassembled WGS sequence"/>
</dbReference>
<reference evidence="3 4" key="1">
    <citation type="submission" date="2015-09" db="EMBL/GenBank/DDBJ databases">
        <authorList>
            <consortium name="Swine Surveillance"/>
        </authorList>
    </citation>
    <scope>NUCLEOTIDE SEQUENCE [LARGE SCALE GENOMIC DNA]</scope>
    <source>
        <strain evidence="3 4">CECT 7557</strain>
    </source>
</reference>
<dbReference type="OrthoDB" id="179842at2"/>
<dbReference type="EMBL" id="CYSD01000021">
    <property type="protein sequence ID" value="CUH77693.1"/>
    <property type="molecule type" value="Genomic_DNA"/>
</dbReference>
<keyword evidence="4" id="KW-1185">Reference proteome</keyword>
<evidence type="ECO:0000259" key="1">
    <source>
        <dbReference type="SMART" id="SM00897"/>
    </source>
</evidence>
<gene>
    <name evidence="3" type="ORF">TRM7557_01493</name>
</gene>
<evidence type="ECO:0000313" key="4">
    <source>
        <dbReference type="Proteomes" id="UP000052022"/>
    </source>
</evidence>
<dbReference type="Pfam" id="PF08495">
    <property type="entry name" value="FIST"/>
    <property type="match status" value="1"/>
</dbReference>
<evidence type="ECO:0000259" key="2">
    <source>
        <dbReference type="SMART" id="SM01204"/>
    </source>
</evidence>
<organism evidence="3 4">
    <name type="scientific">Tritonibacter multivorans</name>
    <dbReference type="NCBI Taxonomy" id="928856"/>
    <lineage>
        <taxon>Bacteria</taxon>
        <taxon>Pseudomonadati</taxon>
        <taxon>Pseudomonadota</taxon>
        <taxon>Alphaproteobacteria</taxon>
        <taxon>Rhodobacterales</taxon>
        <taxon>Paracoccaceae</taxon>
        <taxon>Tritonibacter</taxon>
    </lineage>
</organism>